<evidence type="ECO:0000313" key="3">
    <source>
        <dbReference type="Proteomes" id="UP000558488"/>
    </source>
</evidence>
<keyword evidence="3" id="KW-1185">Reference proteome</keyword>
<name>A0A7J8B1B8_PIPKU</name>
<accession>A0A7J8B1B8</accession>
<proteinExistence type="predicted"/>
<gene>
    <name evidence="2" type="ORF">mPipKuh1_007669</name>
</gene>
<comment type="caution">
    <text evidence="2">The sequence shown here is derived from an EMBL/GenBank/DDBJ whole genome shotgun (WGS) entry which is preliminary data.</text>
</comment>
<feature type="region of interest" description="Disordered" evidence="1">
    <location>
        <begin position="1"/>
        <end position="27"/>
    </location>
</feature>
<evidence type="ECO:0000313" key="2">
    <source>
        <dbReference type="EMBL" id="KAF6392454.1"/>
    </source>
</evidence>
<evidence type="ECO:0000256" key="1">
    <source>
        <dbReference type="SAM" id="MobiDB-lite"/>
    </source>
</evidence>
<dbReference type="AlphaFoldDB" id="A0A7J8B1B8"/>
<dbReference type="Proteomes" id="UP000558488">
    <property type="component" value="Unassembled WGS sequence"/>
</dbReference>
<dbReference type="EMBL" id="JACAGB010000001">
    <property type="protein sequence ID" value="KAF6392454.1"/>
    <property type="molecule type" value="Genomic_DNA"/>
</dbReference>
<reference evidence="2 3" key="1">
    <citation type="journal article" date="2020" name="Nature">
        <title>Six reference-quality genomes reveal evolution of bat adaptations.</title>
        <authorList>
            <person name="Jebb D."/>
            <person name="Huang Z."/>
            <person name="Pippel M."/>
            <person name="Hughes G.M."/>
            <person name="Lavrichenko K."/>
            <person name="Devanna P."/>
            <person name="Winkler S."/>
            <person name="Jermiin L.S."/>
            <person name="Skirmuntt E.C."/>
            <person name="Katzourakis A."/>
            <person name="Burkitt-Gray L."/>
            <person name="Ray D.A."/>
            <person name="Sullivan K.A.M."/>
            <person name="Roscito J.G."/>
            <person name="Kirilenko B.M."/>
            <person name="Davalos L.M."/>
            <person name="Corthals A.P."/>
            <person name="Power M.L."/>
            <person name="Jones G."/>
            <person name="Ransome R.D."/>
            <person name="Dechmann D.K.N."/>
            <person name="Locatelli A.G."/>
            <person name="Puechmaille S.J."/>
            <person name="Fedrigo O."/>
            <person name="Jarvis E.D."/>
            <person name="Hiller M."/>
            <person name="Vernes S.C."/>
            <person name="Myers E.W."/>
            <person name="Teeling E.C."/>
        </authorList>
    </citation>
    <scope>NUCLEOTIDE SEQUENCE [LARGE SCALE GENOMIC DNA]</scope>
    <source>
        <strain evidence="2">MPipKuh1</strain>
        <tissue evidence="2">Flight muscle</tissue>
    </source>
</reference>
<organism evidence="2 3">
    <name type="scientific">Pipistrellus kuhlii</name>
    <name type="common">Kuhl's pipistrelle</name>
    <dbReference type="NCBI Taxonomy" id="59472"/>
    <lineage>
        <taxon>Eukaryota</taxon>
        <taxon>Metazoa</taxon>
        <taxon>Chordata</taxon>
        <taxon>Craniata</taxon>
        <taxon>Vertebrata</taxon>
        <taxon>Euteleostomi</taxon>
        <taxon>Mammalia</taxon>
        <taxon>Eutheria</taxon>
        <taxon>Laurasiatheria</taxon>
        <taxon>Chiroptera</taxon>
        <taxon>Yangochiroptera</taxon>
        <taxon>Vespertilionidae</taxon>
        <taxon>Pipistrellus</taxon>
    </lineage>
</organism>
<sequence>MWEKASRGARQPRLLGGVAQGSHPPELRRRHGARQSWAAHLSLFSRWVLVLLISGSGRIGLSAQFHFGPFYLGFISEDDSCKRCRQLNVSRARTMGQVQKVTRVESPGCLARDNQLSGGTSPQGDISLVLFGPLTFLS</sequence>
<protein>
    <submittedName>
        <fullName evidence="2">Uncharacterized protein</fullName>
    </submittedName>
</protein>